<dbReference type="Ensembl" id="ENSDLAT00005076292.1">
    <property type="protein sequence ID" value="ENSDLAP00005072692.1"/>
    <property type="gene ID" value="ENSDLAG00005034798.1"/>
</dbReference>
<name>A0A8P4GF73_DICLA</name>
<keyword evidence="3" id="KW-1185">Reference proteome</keyword>
<dbReference type="InterPro" id="IPR012337">
    <property type="entry name" value="RNaseH-like_sf"/>
</dbReference>
<dbReference type="PANTHER" id="PTHR45913:SF19">
    <property type="entry name" value="LOW QUALITY PROTEIN: ZINC FINGER BED DOMAIN-CONTAINING PROTEIN 5-LIKE"/>
    <property type="match status" value="1"/>
</dbReference>
<dbReference type="AlphaFoldDB" id="A0A8P4GF73"/>
<proteinExistence type="predicted"/>
<evidence type="ECO:0000313" key="2">
    <source>
        <dbReference type="Ensembl" id="ENSDLAP00005072692.1"/>
    </source>
</evidence>
<dbReference type="Proteomes" id="UP000694389">
    <property type="component" value="Unassembled WGS sequence"/>
</dbReference>
<reference evidence="2" key="1">
    <citation type="submission" date="2025-08" db="UniProtKB">
        <authorList>
            <consortium name="Ensembl"/>
        </authorList>
    </citation>
    <scope>IDENTIFICATION</scope>
</reference>
<evidence type="ECO:0000313" key="3">
    <source>
        <dbReference type="Proteomes" id="UP000694389"/>
    </source>
</evidence>
<feature type="region of interest" description="Disordered" evidence="1">
    <location>
        <begin position="1"/>
        <end position="31"/>
    </location>
</feature>
<accession>A0A8P4GF73</accession>
<dbReference type="GeneTree" id="ENSGT00940000160436"/>
<reference evidence="2" key="2">
    <citation type="submission" date="2025-09" db="UniProtKB">
        <authorList>
            <consortium name="Ensembl"/>
        </authorList>
    </citation>
    <scope>IDENTIFICATION</scope>
</reference>
<dbReference type="SUPFAM" id="SSF53098">
    <property type="entry name" value="Ribonuclease H-like"/>
    <property type="match status" value="1"/>
</dbReference>
<organism evidence="2 3">
    <name type="scientific">Dicentrarchus labrax</name>
    <name type="common">European seabass</name>
    <name type="synonym">Morone labrax</name>
    <dbReference type="NCBI Taxonomy" id="13489"/>
    <lineage>
        <taxon>Eukaryota</taxon>
        <taxon>Metazoa</taxon>
        <taxon>Chordata</taxon>
        <taxon>Craniata</taxon>
        <taxon>Vertebrata</taxon>
        <taxon>Euteleostomi</taxon>
        <taxon>Actinopterygii</taxon>
        <taxon>Neopterygii</taxon>
        <taxon>Teleostei</taxon>
        <taxon>Neoteleostei</taxon>
        <taxon>Acanthomorphata</taxon>
        <taxon>Eupercaria</taxon>
        <taxon>Moronidae</taxon>
        <taxon>Dicentrarchus</taxon>
    </lineage>
</organism>
<evidence type="ECO:0008006" key="4">
    <source>
        <dbReference type="Google" id="ProtNLM"/>
    </source>
</evidence>
<sequence>MDTFLTGLPPKRKAEDEPSPDVLPKPGKAKTRKYDERSLAFGFTCTTVGNEERPQCVVCLKILACDSLRPNKLRRHLETIHPEHKDKSVDFFRKNSNGCAQQCRFTKAASVPSNAQLASYKVAYRVAQCKKPHTIAEELILPCAMDMVSTILDDTAASKLRAIPLSDNTIARRIYDMSKDTEEQLNDKVHDIRFALQMDEATDSNKDCLLITYVRFIDEDDLREDLLFCKNVLGRATAEELFKIIDTYLKEANLKWEDCVGICTDRAQAMAGKCGGLQALIKRVSPNVQWTHCMIHREALPSKQLSPELNDVMTDVIATVNYIKTRLVKSQIFSVLCEEMGSDHTAVLFHSESRWLSRGKVLSRAFELRDEICISLEEEGSDFAHKFNCNKFLMRHAYLSAMFLKLNEVNLQMQGKNTHLPHLADKITSFIRKLEMWQQRVKDGNIDSFENLKSFIEVNKLQNTVIPCMEAHFSALQKHFQRYFPVHDPKEYDWISDPFSATPPADFSTAEEEQFIDVTSDSTMRLHFKSKTLAAFWIGVEKDYLLLGKRALTILLPFATSYLCEIFCSQSRQNTDQSWTLKMNSEWQSHNCNPDLRVGHVLKHTFCTERQFLKNIVSNIEYCYTVLKKPVTVKIITMLRWFVILLFIYYSKRGCSLMQITFICLKKKLQFVLIRMYEINCNGV</sequence>
<dbReference type="PANTHER" id="PTHR45913">
    <property type="entry name" value="EPM2A-INTERACTING PROTEIN 1"/>
    <property type="match status" value="1"/>
</dbReference>
<evidence type="ECO:0000256" key="1">
    <source>
        <dbReference type="SAM" id="MobiDB-lite"/>
    </source>
</evidence>
<protein>
    <recommendedName>
        <fullName evidence="4">Zinc finger BED domain-containing protein 5</fullName>
    </recommendedName>
</protein>